<organism evidence="2 3">
    <name type="scientific">Frisingicoccus caecimuris</name>
    <dbReference type="NCBI Taxonomy" id="1796636"/>
    <lineage>
        <taxon>Bacteria</taxon>
        <taxon>Bacillati</taxon>
        <taxon>Bacillota</taxon>
        <taxon>Clostridia</taxon>
        <taxon>Lachnospirales</taxon>
        <taxon>Lachnospiraceae</taxon>
        <taxon>Frisingicoccus</taxon>
    </lineage>
</organism>
<dbReference type="Pfam" id="PF18941">
    <property type="entry name" value="DUF5688"/>
    <property type="match status" value="1"/>
</dbReference>
<reference evidence="2 3" key="1">
    <citation type="submission" date="2019-03" db="EMBL/GenBank/DDBJ databases">
        <title>Genomic Encyclopedia of Type Strains, Phase IV (KMG-IV): sequencing the most valuable type-strain genomes for metagenomic binning, comparative biology and taxonomic classification.</title>
        <authorList>
            <person name="Goeker M."/>
        </authorList>
    </citation>
    <scope>NUCLEOTIDE SEQUENCE [LARGE SCALE GENOMIC DNA]</scope>
    <source>
        <strain evidence="2 3">DSM 28559</strain>
    </source>
</reference>
<feature type="region of interest" description="Disordered" evidence="1">
    <location>
        <begin position="317"/>
        <end position="362"/>
    </location>
</feature>
<dbReference type="EMBL" id="SLXA01000012">
    <property type="protein sequence ID" value="TCO83575.1"/>
    <property type="molecule type" value="Genomic_DNA"/>
</dbReference>
<gene>
    <name evidence="2" type="ORF">EV212_11250</name>
</gene>
<comment type="caution">
    <text evidence="2">The sequence shown here is derived from an EMBL/GenBank/DDBJ whole genome shotgun (WGS) entry which is preliminary data.</text>
</comment>
<proteinExistence type="predicted"/>
<evidence type="ECO:0000256" key="1">
    <source>
        <dbReference type="SAM" id="MobiDB-lite"/>
    </source>
</evidence>
<dbReference type="Proteomes" id="UP000295711">
    <property type="component" value="Unassembled WGS sequence"/>
</dbReference>
<dbReference type="RefSeq" id="WP_132093125.1">
    <property type="nucleotide sequence ID" value="NZ_JANKAQ010000013.1"/>
</dbReference>
<feature type="compositionally biased region" description="Basic and acidic residues" evidence="1">
    <location>
        <begin position="317"/>
        <end position="344"/>
    </location>
</feature>
<keyword evidence="3" id="KW-1185">Reference proteome</keyword>
<dbReference type="InterPro" id="IPR043743">
    <property type="entry name" value="DUF5688"/>
</dbReference>
<dbReference type="AlphaFoldDB" id="A0A4R2LD98"/>
<protein>
    <submittedName>
        <fullName evidence="2">Uncharacterized protein</fullName>
    </submittedName>
</protein>
<dbReference type="OrthoDB" id="1655031at2"/>
<evidence type="ECO:0000313" key="2">
    <source>
        <dbReference type="EMBL" id="TCO83575.1"/>
    </source>
</evidence>
<evidence type="ECO:0000313" key="3">
    <source>
        <dbReference type="Proteomes" id="UP000295711"/>
    </source>
</evidence>
<sequence length="362" mass="40775">MMNRKDFFEYVKDNVKDYLPEKYADANIHLQEVVKKNGLTLTAVVIPAKDSNITPNVYLDSFYQEYRNGKNPDACVGDVADLWIEQMDTDLNVDVNGMMDYGNVKDKLQIRMCDPDKNKEWLEDKAVTMHGDFAAYYTVNLSENKDGIASVSVTKALLEAWKIDVQTLHQDAMASDKNRGPALYSMNDLMESSIMGEKPQNLLNGDRRAEEFFMPMFCLTNETKMNAASLILHEDIRKQIGEFMKGDFYILPSSIHETLLLPDNGDFDVKALNAMVKEVNATEVALEDILSDKVQFCDGRTAVMENAEKREARLEKEKAAAAEKPAEKTGLHGKLEKAKEEMKAGDVLGKPQGKTRDTAMVM</sequence>
<name>A0A4R2LD98_9FIRM</name>
<accession>A0A4R2LD98</accession>